<keyword evidence="4" id="KW-0690">Ribosome biogenesis</keyword>
<gene>
    <name evidence="10" type="primary">A08p046060.1_BraROA</name>
    <name evidence="10" type="ORF">IGI04_032798</name>
</gene>
<dbReference type="InterPro" id="IPR007504">
    <property type="entry name" value="H/ACA_rnp_Gar1/Naf1"/>
</dbReference>
<protein>
    <recommendedName>
        <fullName evidence="3">H/ACA ribonucleoprotein complex non-core subunit NAF1</fullName>
    </recommendedName>
</protein>
<evidence type="ECO:0000256" key="1">
    <source>
        <dbReference type="ARBA" id="ARBA00004123"/>
    </source>
</evidence>
<dbReference type="Pfam" id="PF04410">
    <property type="entry name" value="Gar1"/>
    <property type="match status" value="1"/>
</dbReference>
<accession>A0ABQ7LY86</accession>
<evidence type="ECO:0000256" key="8">
    <source>
        <dbReference type="ARBA" id="ARBA00023242"/>
    </source>
</evidence>
<dbReference type="EMBL" id="JADBGQ010000007">
    <property type="protein sequence ID" value="KAG5391257.1"/>
    <property type="molecule type" value="Genomic_DNA"/>
</dbReference>
<proteinExistence type="inferred from homology"/>
<feature type="compositionally biased region" description="Basic and acidic residues" evidence="9">
    <location>
        <begin position="192"/>
        <end position="202"/>
    </location>
</feature>
<reference evidence="10 11" key="1">
    <citation type="submission" date="2021-03" db="EMBL/GenBank/DDBJ databases">
        <authorList>
            <person name="King G.J."/>
            <person name="Bancroft I."/>
            <person name="Baten A."/>
            <person name="Bloomfield J."/>
            <person name="Borpatragohain P."/>
            <person name="He Z."/>
            <person name="Irish N."/>
            <person name="Irwin J."/>
            <person name="Liu K."/>
            <person name="Mauleon R.P."/>
            <person name="Moore J."/>
            <person name="Morris R."/>
            <person name="Ostergaard L."/>
            <person name="Wang B."/>
            <person name="Wells R."/>
        </authorList>
    </citation>
    <scope>NUCLEOTIDE SEQUENCE [LARGE SCALE GENOMIC DNA]</scope>
    <source>
        <strain evidence="10">R-o-18</strain>
        <tissue evidence="10">Leaf</tissue>
    </source>
</reference>
<feature type="compositionally biased region" description="Basic and acidic residues" evidence="9">
    <location>
        <begin position="397"/>
        <end position="420"/>
    </location>
</feature>
<feature type="compositionally biased region" description="Low complexity" evidence="9">
    <location>
        <begin position="158"/>
        <end position="179"/>
    </location>
</feature>
<comment type="subcellular location">
    <subcellularLocation>
        <location evidence="1">Nucleus</location>
    </subcellularLocation>
</comment>
<dbReference type="InterPro" id="IPR040309">
    <property type="entry name" value="Naf1"/>
</dbReference>
<dbReference type="PANTHER" id="PTHR31633">
    <property type="entry name" value="H/ACA RIBONUCLEOPROTEIN COMPLEX NON-CORE SUBUNIT NAF1"/>
    <property type="match status" value="1"/>
</dbReference>
<evidence type="ECO:0000256" key="9">
    <source>
        <dbReference type="SAM" id="MobiDB-lite"/>
    </source>
</evidence>
<dbReference type="InterPro" id="IPR009000">
    <property type="entry name" value="Transl_B-barrel_sf"/>
</dbReference>
<dbReference type="SUPFAM" id="SSF50447">
    <property type="entry name" value="Translation proteins"/>
    <property type="match status" value="1"/>
</dbReference>
<feature type="region of interest" description="Disordered" evidence="9">
    <location>
        <begin position="638"/>
        <end position="668"/>
    </location>
</feature>
<feature type="region of interest" description="Disordered" evidence="9">
    <location>
        <begin position="136"/>
        <end position="202"/>
    </location>
</feature>
<evidence type="ECO:0000313" key="11">
    <source>
        <dbReference type="Proteomes" id="UP000823674"/>
    </source>
</evidence>
<keyword evidence="6" id="KW-0597">Phosphoprotein</keyword>
<feature type="compositionally biased region" description="Acidic residues" evidence="9">
    <location>
        <begin position="379"/>
        <end position="396"/>
    </location>
</feature>
<feature type="region of interest" description="Disordered" evidence="9">
    <location>
        <begin position="375"/>
        <end position="447"/>
    </location>
</feature>
<feature type="compositionally biased region" description="Acidic residues" evidence="9">
    <location>
        <begin position="180"/>
        <end position="191"/>
    </location>
</feature>
<dbReference type="InterPro" id="IPR038664">
    <property type="entry name" value="Gar1/Naf1_Cbf5-bd_sf"/>
</dbReference>
<evidence type="ECO:0000256" key="2">
    <source>
        <dbReference type="ARBA" id="ARBA00009801"/>
    </source>
</evidence>
<keyword evidence="5" id="KW-0698">rRNA processing</keyword>
<evidence type="ECO:0000256" key="4">
    <source>
        <dbReference type="ARBA" id="ARBA00022517"/>
    </source>
</evidence>
<evidence type="ECO:0000256" key="6">
    <source>
        <dbReference type="ARBA" id="ARBA00022553"/>
    </source>
</evidence>
<organism evidence="10 11">
    <name type="scientific">Brassica rapa subsp. trilocularis</name>
    <dbReference type="NCBI Taxonomy" id="1813537"/>
    <lineage>
        <taxon>Eukaryota</taxon>
        <taxon>Viridiplantae</taxon>
        <taxon>Streptophyta</taxon>
        <taxon>Embryophyta</taxon>
        <taxon>Tracheophyta</taxon>
        <taxon>Spermatophyta</taxon>
        <taxon>Magnoliopsida</taxon>
        <taxon>eudicotyledons</taxon>
        <taxon>Gunneridae</taxon>
        <taxon>Pentapetalae</taxon>
        <taxon>rosids</taxon>
        <taxon>malvids</taxon>
        <taxon>Brassicales</taxon>
        <taxon>Brassicaceae</taxon>
        <taxon>Brassiceae</taxon>
        <taxon>Brassica</taxon>
    </lineage>
</organism>
<sequence length="668" mass="75389">MAGFAVKPVKEEEELPVETAIDEDPKVKTFKDFPSIDSYLDFDSLNWLGSNNTNIEEFSLDDTDFDFFEEDMEIGQEGVTVSEETRTVMSESIEVTSKLCCGVSGVSSISSESMIDVKPLLCGGMSANFDGVAEPAVKEAEPVVSKDYGAMEDEKGETSSAESESETSSSSSSSSASSSSEEEEESDEDESNKEKKFEDQMVMGKEDDMAEELEEGEIRSVDEEHEVEEDDVNEMVAWSNDEDEDLGWQTNEPIRTKNELKELPPVPPVDATLEPHHVMLPLGVVLSVMSTQVTVGGMEEHSPLAEGSILWITERRTPLGLVDEIFGQVECPLYSVRFNSENEVPEGVSEGTPVSYVADYAQHILNIKKLQKKGYDASGDNDEEISEQLEFSDDEKEAQYRKTQKMEKRGMMNDQKDGNTRNKKKKNSDLRTSTSNDSREWTENRGSSSYPQSVLILKWVVRLLIINHGLGWRVFLQTVEDGGPRRPMMAMQNQMMFRPQFNGGQLPMPAGPGGLNFFQGQATAPWPALVGQNCFKQQPFGMGRGIQPPQFPMNPQFQMLNNRPQAPVNPQFPMQPQFPVNPQFQMRNNNRPQSPVNPYFQMQPQFPMNPQFQMRNNNRPQSPVNPYFQMQPQFQMLNNNRSQSPMNPRCQMQPQSQGWKGPPWSWQR</sequence>
<evidence type="ECO:0000256" key="7">
    <source>
        <dbReference type="ARBA" id="ARBA00022884"/>
    </source>
</evidence>
<keyword evidence="11" id="KW-1185">Reference proteome</keyword>
<feature type="compositionally biased region" description="Polar residues" evidence="9">
    <location>
        <begin position="638"/>
        <end position="658"/>
    </location>
</feature>
<comment type="caution">
    <text evidence="10">The sequence shown here is derived from an EMBL/GenBank/DDBJ whole genome shotgun (WGS) entry which is preliminary data.</text>
</comment>
<keyword evidence="8" id="KW-0539">Nucleus</keyword>
<dbReference type="PANTHER" id="PTHR31633:SF1">
    <property type="entry name" value="H_ACA RIBONUCLEOPROTEIN COMPLEX NON-CORE SUBUNIT NAF1"/>
    <property type="match status" value="1"/>
</dbReference>
<keyword evidence="7" id="KW-0694">RNA-binding</keyword>
<evidence type="ECO:0000256" key="3">
    <source>
        <dbReference type="ARBA" id="ARBA00021438"/>
    </source>
</evidence>
<dbReference type="Proteomes" id="UP000823674">
    <property type="component" value="Chromosome A08"/>
</dbReference>
<evidence type="ECO:0000256" key="5">
    <source>
        <dbReference type="ARBA" id="ARBA00022552"/>
    </source>
</evidence>
<name>A0ABQ7LY86_BRACM</name>
<comment type="similarity">
    <text evidence="2">Belongs to the NAF1 family.</text>
</comment>
<evidence type="ECO:0000313" key="10">
    <source>
        <dbReference type="EMBL" id="KAG5391257.1"/>
    </source>
</evidence>
<dbReference type="Gene3D" id="2.40.10.230">
    <property type="entry name" value="Probable tRNA pseudouridine synthase domain"/>
    <property type="match status" value="1"/>
</dbReference>